<name>I0AI76_IGNAJ</name>
<evidence type="ECO:0000313" key="5">
    <source>
        <dbReference type="EMBL" id="AFH48683.1"/>
    </source>
</evidence>
<dbReference type="STRING" id="945713.IALB_0971"/>
<evidence type="ECO:0000256" key="2">
    <source>
        <dbReference type="SAM" id="Phobius"/>
    </source>
</evidence>
<keyword evidence="2" id="KW-1133">Transmembrane helix</keyword>
<dbReference type="KEGG" id="ial:IALB_0971"/>
<dbReference type="Gene3D" id="3.60.40.10">
    <property type="entry name" value="PPM-type phosphatase domain"/>
    <property type="match status" value="1"/>
</dbReference>
<dbReference type="PANTHER" id="PTHR43156:SF2">
    <property type="entry name" value="STAGE II SPORULATION PROTEIN E"/>
    <property type="match status" value="1"/>
</dbReference>
<dbReference type="Pfam" id="PF07228">
    <property type="entry name" value="SpoIIE"/>
    <property type="match status" value="1"/>
</dbReference>
<evidence type="ECO:0000313" key="6">
    <source>
        <dbReference type="Proteomes" id="UP000007394"/>
    </source>
</evidence>
<dbReference type="InterPro" id="IPR052016">
    <property type="entry name" value="Bact_Sigma-Reg"/>
</dbReference>
<evidence type="ECO:0000259" key="3">
    <source>
        <dbReference type="SMART" id="SM00331"/>
    </source>
</evidence>
<feature type="transmembrane region" description="Helical" evidence="2">
    <location>
        <begin position="12"/>
        <end position="31"/>
    </location>
</feature>
<accession>I0AI76</accession>
<feature type="domain" description="CHASE2" evidence="4">
    <location>
        <begin position="33"/>
        <end position="351"/>
    </location>
</feature>
<dbReference type="InterPro" id="IPR036457">
    <property type="entry name" value="PPM-type-like_dom_sf"/>
</dbReference>
<dbReference type="Proteomes" id="UP000007394">
    <property type="component" value="Chromosome"/>
</dbReference>
<gene>
    <name evidence="5" type="ordered locus">IALB_0971</name>
</gene>
<feature type="transmembrane region" description="Helical" evidence="2">
    <location>
        <begin position="357"/>
        <end position="377"/>
    </location>
</feature>
<dbReference type="Pfam" id="PF05226">
    <property type="entry name" value="CHASE2"/>
    <property type="match status" value="1"/>
</dbReference>
<reference evidence="5 6" key="1">
    <citation type="journal article" date="2012" name="Front. Microbiol.">
        <title>Complete genome of Ignavibacterium album, a metabolically versatile, flagellated, facultative anaerobe from the phylum Chlorobi.</title>
        <authorList>
            <person name="Liu Z."/>
            <person name="Frigaard N.-U."/>
            <person name="Vogl K."/>
            <person name="Iino T."/>
            <person name="Ohkuma M."/>
            <person name="Overmann J."/>
            <person name="Bryant D.A."/>
        </authorList>
    </citation>
    <scope>NUCLEOTIDE SEQUENCE [LARGE SCALE GENOMIC DNA]</scope>
    <source>
        <strain evidence="6">DSM 19864 / JCM 16511 / NBRC 101810 / Mat9-16</strain>
    </source>
</reference>
<dbReference type="GO" id="GO:0016791">
    <property type="term" value="F:phosphatase activity"/>
    <property type="evidence" value="ECO:0007669"/>
    <property type="project" value="TreeGrafter"/>
</dbReference>
<keyword evidence="2" id="KW-0472">Membrane</keyword>
<dbReference type="SMART" id="SM00331">
    <property type="entry name" value="PP2C_SIG"/>
    <property type="match status" value="1"/>
</dbReference>
<dbReference type="SUPFAM" id="SSF81606">
    <property type="entry name" value="PP2C-like"/>
    <property type="match status" value="1"/>
</dbReference>
<dbReference type="eggNOG" id="COG2208">
    <property type="taxonomic scope" value="Bacteria"/>
</dbReference>
<dbReference type="OrthoDB" id="9763484at2"/>
<keyword evidence="2" id="KW-0812">Transmembrane</keyword>
<dbReference type="EMBL" id="CP003418">
    <property type="protein sequence ID" value="AFH48683.1"/>
    <property type="molecule type" value="Genomic_DNA"/>
</dbReference>
<dbReference type="AlphaFoldDB" id="I0AI76"/>
<organism evidence="5 6">
    <name type="scientific">Ignavibacterium album (strain DSM 19864 / JCM 16511 / NBRC 101810 / Mat9-16)</name>
    <dbReference type="NCBI Taxonomy" id="945713"/>
    <lineage>
        <taxon>Bacteria</taxon>
        <taxon>Pseudomonadati</taxon>
        <taxon>Ignavibacteriota</taxon>
        <taxon>Ignavibacteria</taxon>
        <taxon>Ignavibacteriales</taxon>
        <taxon>Ignavibacteriaceae</taxon>
        <taxon>Ignavibacterium</taxon>
    </lineage>
</organism>
<dbReference type="SMART" id="SM01080">
    <property type="entry name" value="CHASE2"/>
    <property type="match status" value="1"/>
</dbReference>
<sequence length="657" mass="75971">MLNNSKRIKIQAVWLVLIILWVNLFHYVFLYNGMSFDYLVYDFLLSRIYKQNKSQKIQYLLITNKTYSNLFRSNRIDRSKIAEAVTLLEEFGVELIIFDIIFVYPSNSKDDNSLAKVLQKYKNIIQPIGVLNYQEINSNQDFQKNISIDLQPHLKLLSLDEIIFPYPSFLSENSYLGQISDNSDNDGIMRHTRLIIKKDSSILPSLSLTSVLRIFDDSINTVRFISDDLLLINNKIKIPFDNSGRTLIPFLSKWGNDFSAITLEDLMEMAVKDSDKMKLKNSLNGKIIVVADVSASAADIFPTPFSKLTPLVMLHTSVLNALLNNKFIHKTNFFDNLLILNFFLIISFSLFFKQKRIYFFISFLCSLLILSIFNVLIFMLGYFLFYVSVLLCLLISYTLGFIIVEFIFIKEKKIIELDNIRKSFEMNETNKILQNLLPPFDTYFNDYEISAYYSTAEEVGGDFYDYYQKNGELKIFIADGSGHGLQAGILVVSLKTIITSLELKNPSETLFHINNILKEIHFSKLFLCISMISLQQGYITFSNAGLPPLLHYNSKMKKIESYIQKNIPLGIKQHFNYIESKIKLEKNDILFIYTDGLSELFNSKKEMLGIEKIQQTLLNHSSKTTGQIVSEFKALISKWKNEYPQNDDITFLVIKKI</sequence>
<evidence type="ECO:0000259" key="4">
    <source>
        <dbReference type="SMART" id="SM01080"/>
    </source>
</evidence>
<dbReference type="PANTHER" id="PTHR43156">
    <property type="entry name" value="STAGE II SPORULATION PROTEIN E-RELATED"/>
    <property type="match status" value="1"/>
</dbReference>
<keyword evidence="1" id="KW-0378">Hydrolase</keyword>
<keyword evidence="6" id="KW-1185">Reference proteome</keyword>
<protein>
    <submittedName>
        <fullName evidence="5">Serine phosphatase RsbU</fullName>
    </submittedName>
</protein>
<feature type="transmembrane region" description="Helical" evidence="2">
    <location>
        <begin position="333"/>
        <end position="352"/>
    </location>
</feature>
<dbReference type="InterPro" id="IPR001932">
    <property type="entry name" value="PPM-type_phosphatase-like_dom"/>
</dbReference>
<evidence type="ECO:0000256" key="1">
    <source>
        <dbReference type="ARBA" id="ARBA00022801"/>
    </source>
</evidence>
<feature type="domain" description="PPM-type phosphatase" evidence="3">
    <location>
        <begin position="444"/>
        <end position="656"/>
    </location>
</feature>
<feature type="transmembrane region" description="Helical" evidence="2">
    <location>
        <begin position="383"/>
        <end position="409"/>
    </location>
</feature>
<dbReference type="HOGENOM" id="CLU_417254_0_0_10"/>
<dbReference type="eggNOG" id="COG4252">
    <property type="taxonomic scope" value="Bacteria"/>
</dbReference>
<dbReference type="InterPro" id="IPR007890">
    <property type="entry name" value="CHASE2"/>
</dbReference>
<proteinExistence type="predicted"/>